<dbReference type="EMBL" id="JACGWK010001458">
    <property type="protein sequence ID" value="KAL0288234.1"/>
    <property type="molecule type" value="Genomic_DNA"/>
</dbReference>
<dbReference type="InterPro" id="IPR005162">
    <property type="entry name" value="Retrotrans_gag_dom"/>
</dbReference>
<comment type="caution">
    <text evidence="3">The sequence shown here is derived from an EMBL/GenBank/DDBJ whole genome shotgun (WGS) entry which is preliminary data.</text>
</comment>
<reference evidence="3" key="1">
    <citation type="submission" date="2020-06" db="EMBL/GenBank/DDBJ databases">
        <authorList>
            <person name="Li T."/>
            <person name="Hu X."/>
            <person name="Zhang T."/>
            <person name="Song X."/>
            <person name="Zhang H."/>
            <person name="Dai N."/>
            <person name="Sheng W."/>
            <person name="Hou X."/>
            <person name="Wei L."/>
        </authorList>
    </citation>
    <scope>NUCLEOTIDE SEQUENCE</scope>
    <source>
        <strain evidence="3">G01</strain>
        <tissue evidence="3">Leaf</tissue>
    </source>
</reference>
<dbReference type="InterPro" id="IPR029472">
    <property type="entry name" value="Copia-like_N"/>
</dbReference>
<dbReference type="Pfam" id="PF03732">
    <property type="entry name" value="Retrotrans_gag"/>
    <property type="match status" value="1"/>
</dbReference>
<organism evidence="3">
    <name type="scientific">Sesamum angustifolium</name>
    <dbReference type="NCBI Taxonomy" id="2727405"/>
    <lineage>
        <taxon>Eukaryota</taxon>
        <taxon>Viridiplantae</taxon>
        <taxon>Streptophyta</taxon>
        <taxon>Embryophyta</taxon>
        <taxon>Tracheophyta</taxon>
        <taxon>Spermatophyta</taxon>
        <taxon>Magnoliopsida</taxon>
        <taxon>eudicotyledons</taxon>
        <taxon>Gunneridae</taxon>
        <taxon>Pentapetalae</taxon>
        <taxon>asterids</taxon>
        <taxon>lamiids</taxon>
        <taxon>Lamiales</taxon>
        <taxon>Pedaliaceae</taxon>
        <taxon>Sesamum</taxon>
    </lineage>
</organism>
<evidence type="ECO:0000313" key="3">
    <source>
        <dbReference type="EMBL" id="KAL0288234.1"/>
    </source>
</evidence>
<dbReference type="PANTHER" id="PTHR37610:SF40">
    <property type="entry name" value="OS01G0909600 PROTEIN"/>
    <property type="match status" value="1"/>
</dbReference>
<evidence type="ECO:0008006" key="4">
    <source>
        <dbReference type="Google" id="ProtNLM"/>
    </source>
</evidence>
<name>A0AAW2J152_9LAMI</name>
<feature type="domain" description="Retrotransposon gag" evidence="1">
    <location>
        <begin position="95"/>
        <end position="195"/>
    </location>
</feature>
<proteinExistence type="predicted"/>
<evidence type="ECO:0000259" key="1">
    <source>
        <dbReference type="Pfam" id="PF03732"/>
    </source>
</evidence>
<gene>
    <name evidence="3" type="ORF">Sangu_2468000</name>
</gene>
<evidence type="ECO:0000259" key="2">
    <source>
        <dbReference type="Pfam" id="PF14244"/>
    </source>
</evidence>
<reference evidence="3" key="2">
    <citation type="journal article" date="2024" name="Plant">
        <title>Genomic evolution and insights into agronomic trait innovations of Sesamum species.</title>
        <authorList>
            <person name="Miao H."/>
            <person name="Wang L."/>
            <person name="Qu L."/>
            <person name="Liu H."/>
            <person name="Sun Y."/>
            <person name="Le M."/>
            <person name="Wang Q."/>
            <person name="Wei S."/>
            <person name="Zheng Y."/>
            <person name="Lin W."/>
            <person name="Duan Y."/>
            <person name="Cao H."/>
            <person name="Xiong S."/>
            <person name="Wang X."/>
            <person name="Wei L."/>
            <person name="Li C."/>
            <person name="Ma Q."/>
            <person name="Ju M."/>
            <person name="Zhao R."/>
            <person name="Li G."/>
            <person name="Mu C."/>
            <person name="Tian Q."/>
            <person name="Mei H."/>
            <person name="Zhang T."/>
            <person name="Gao T."/>
            <person name="Zhang H."/>
        </authorList>
    </citation>
    <scope>NUCLEOTIDE SEQUENCE</scope>
    <source>
        <strain evidence="3">G01</strain>
    </source>
</reference>
<accession>A0AAW2J152</accession>
<feature type="domain" description="Retrotransposon Copia-like N-terminal" evidence="2">
    <location>
        <begin position="27"/>
        <end position="74"/>
    </location>
</feature>
<dbReference type="PANTHER" id="PTHR37610">
    <property type="entry name" value="CCHC-TYPE DOMAIN-CONTAINING PROTEIN"/>
    <property type="match status" value="1"/>
</dbReference>
<dbReference type="Pfam" id="PF14244">
    <property type="entry name" value="Retrotran_gag_3"/>
    <property type="match status" value="1"/>
</dbReference>
<protein>
    <recommendedName>
        <fullName evidence="4">Retrotransposon Copia-like N-terminal domain-containing protein</fullName>
    </recommendedName>
</protein>
<sequence length="225" mass="24943">MAGKNAEGGGTSIEEKMAGWPERLKLHGGDHPGMSLVSVPLDGSNYLSWSRSVKLALGAKQKLGFIDGTCDKPTENKAELEQWQRVDCMVVSWLLNSISKDIAEAFLYTTSAQDLWEELATRFGESNGPMLYDIQKRIASLVQGDMSISTYFTRLKKLWDELAHLSPLPKCSCGSSKAMADMNTSNQLMQFLMGLEESYDHIRSQVSFNGSSAHRRKSLFNATAH</sequence>
<dbReference type="AlphaFoldDB" id="A0AAW2J152"/>